<protein>
    <submittedName>
        <fullName evidence="9">Peptidyl-prolyl cis-trans isomerase D</fullName>
        <ecNumber evidence="9">5.2.1.8</ecNumber>
    </submittedName>
</protein>
<keyword evidence="10" id="KW-1185">Reference proteome</keyword>
<reference evidence="9 10" key="1">
    <citation type="submission" date="2020-08" db="EMBL/GenBank/DDBJ databases">
        <title>Genomic Encyclopedia of Type Strains, Phase IV (KMG-IV): sequencing the most valuable type-strain genomes for metagenomic binning, comparative biology and taxonomic classification.</title>
        <authorList>
            <person name="Goeker M."/>
        </authorList>
    </citation>
    <scope>NUCLEOTIDE SEQUENCE [LARGE SCALE GENOMIC DNA]</scope>
    <source>
        <strain evidence="9 10">DSM 23447</strain>
    </source>
</reference>
<dbReference type="InterPro" id="IPR052029">
    <property type="entry name" value="PpiD_chaperone"/>
</dbReference>
<keyword evidence="9" id="KW-0413">Isomerase</keyword>
<keyword evidence="2" id="KW-1003">Cell membrane</keyword>
<organism evidence="9 10">
    <name type="scientific">Devosia subaequoris</name>
    <dbReference type="NCBI Taxonomy" id="395930"/>
    <lineage>
        <taxon>Bacteria</taxon>
        <taxon>Pseudomonadati</taxon>
        <taxon>Pseudomonadota</taxon>
        <taxon>Alphaproteobacteria</taxon>
        <taxon>Hyphomicrobiales</taxon>
        <taxon>Devosiaceae</taxon>
        <taxon>Devosia</taxon>
    </lineage>
</organism>
<dbReference type="EMBL" id="JACIEW010000001">
    <property type="protein sequence ID" value="MBB4050578.1"/>
    <property type="molecule type" value="Genomic_DNA"/>
</dbReference>
<evidence type="ECO:0000256" key="2">
    <source>
        <dbReference type="ARBA" id="ARBA00022475"/>
    </source>
</evidence>
<keyword evidence="3" id="KW-0812">Transmembrane</keyword>
<evidence type="ECO:0000256" key="4">
    <source>
        <dbReference type="ARBA" id="ARBA00022989"/>
    </source>
</evidence>
<comment type="similarity">
    <text evidence="7">Belongs to the PpiD chaperone family.</text>
</comment>
<dbReference type="GO" id="GO:0005886">
    <property type="term" value="C:plasma membrane"/>
    <property type="evidence" value="ECO:0007669"/>
    <property type="project" value="UniProtKB-SubCell"/>
</dbReference>
<keyword evidence="6" id="KW-0143">Chaperone</keyword>
<dbReference type="Pfam" id="PF13624">
    <property type="entry name" value="SurA_N_3"/>
    <property type="match status" value="1"/>
</dbReference>
<dbReference type="Pfam" id="PF13145">
    <property type="entry name" value="Rotamase_2"/>
    <property type="match status" value="1"/>
</dbReference>
<evidence type="ECO:0000256" key="3">
    <source>
        <dbReference type="ARBA" id="ARBA00022692"/>
    </source>
</evidence>
<evidence type="ECO:0000256" key="7">
    <source>
        <dbReference type="ARBA" id="ARBA00038408"/>
    </source>
</evidence>
<keyword evidence="4" id="KW-1133">Transmembrane helix</keyword>
<dbReference type="GO" id="GO:0003755">
    <property type="term" value="F:peptidyl-prolyl cis-trans isomerase activity"/>
    <property type="evidence" value="ECO:0007669"/>
    <property type="project" value="UniProtKB-EC"/>
</dbReference>
<dbReference type="InterPro" id="IPR000297">
    <property type="entry name" value="PPIase_PpiC"/>
</dbReference>
<name>A0A7W6NA52_9HYPH</name>
<sequence length="624" mass="66505">MLDGLRDFAKSWPGKILGAFLLVGVAGFGINNVIVDLGSNTVARVGDEEINSREFLRAYQNQANRIAQQIGSVPTASQAEAMGIPTAVILGLSEGAALDTLSAQFSMGVSEDKLAQLLREDPSFHGTLGTFEPALFTQVLQSAGWTEAEYFEARSAEARRDQLTTALFADTDMPEVAAGLINDYATATRTIDYIVLSGTSIESPEAPTEAELAEYLEENQSDFRTVETRTVKLLDLSLASLAATKEISPEAVEAEYEATKGTLTTPERRTIEQVSLATPELQAQFEAGLAAGTDFDTLVAEAGLAPSSLGTLTQAEITDTRLASAAFGLAEGGFAIIEGIGGKRAVHVSEIEEEREPTLEEARDDIVARLAQAEARNEINDVLDQIEELRAAFQPIDQIADRFGLPVYEAEVTAGGAELAVLPNLAAEDYQRVSQAIFAAEQDRLIPSVPLSGSAHLWFDLEQVEPARDQTLDEVRAEVEAAIVAERIDAALAAKAEDIVARLEAGEALADIGFELSAFPQLSAPFTRFGSQNGLVDSTMASAAFAGGPDHVGAVLNESGEQVVFQVVDTTEPTTPLDDVALESINAEARAGLTSEFVAAVREDAGLRINQQALNQLLVQNYGQ</sequence>
<dbReference type="AlphaFoldDB" id="A0A7W6NA52"/>
<dbReference type="Proteomes" id="UP000547011">
    <property type="component" value="Unassembled WGS sequence"/>
</dbReference>
<evidence type="ECO:0000313" key="10">
    <source>
        <dbReference type="Proteomes" id="UP000547011"/>
    </source>
</evidence>
<feature type="domain" description="PpiC" evidence="8">
    <location>
        <begin position="247"/>
        <end position="364"/>
    </location>
</feature>
<dbReference type="PANTHER" id="PTHR47529">
    <property type="entry name" value="PEPTIDYL-PROLYL CIS-TRANS ISOMERASE D"/>
    <property type="match status" value="1"/>
</dbReference>
<accession>A0A7W6NA52</accession>
<evidence type="ECO:0000313" key="9">
    <source>
        <dbReference type="EMBL" id="MBB4050578.1"/>
    </source>
</evidence>
<dbReference type="EC" id="5.2.1.8" evidence="9"/>
<dbReference type="PANTHER" id="PTHR47529:SF1">
    <property type="entry name" value="PERIPLASMIC CHAPERONE PPID"/>
    <property type="match status" value="1"/>
</dbReference>
<comment type="subcellular location">
    <subcellularLocation>
        <location evidence="1">Cell membrane</location>
        <topology evidence="1">Single-pass type II membrane protein</topology>
    </subcellularLocation>
</comment>
<evidence type="ECO:0000256" key="1">
    <source>
        <dbReference type="ARBA" id="ARBA00004401"/>
    </source>
</evidence>
<gene>
    <name evidence="9" type="ORF">GGR20_000196</name>
</gene>
<keyword evidence="5" id="KW-0472">Membrane</keyword>
<evidence type="ECO:0000256" key="5">
    <source>
        <dbReference type="ARBA" id="ARBA00023136"/>
    </source>
</evidence>
<proteinExistence type="inferred from homology"/>
<evidence type="ECO:0000256" key="6">
    <source>
        <dbReference type="ARBA" id="ARBA00023186"/>
    </source>
</evidence>
<evidence type="ECO:0000259" key="8">
    <source>
        <dbReference type="Pfam" id="PF13145"/>
    </source>
</evidence>
<dbReference type="RefSeq" id="WP_183309375.1">
    <property type="nucleotide sequence ID" value="NZ_JACIEW010000001.1"/>
</dbReference>
<dbReference type="SUPFAM" id="SSF109998">
    <property type="entry name" value="Triger factor/SurA peptide-binding domain-like"/>
    <property type="match status" value="1"/>
</dbReference>
<comment type="caution">
    <text evidence="9">The sequence shown here is derived from an EMBL/GenBank/DDBJ whole genome shotgun (WGS) entry which is preliminary data.</text>
</comment>
<dbReference type="InterPro" id="IPR027304">
    <property type="entry name" value="Trigger_fact/SurA_dom_sf"/>
</dbReference>